<evidence type="ECO:0000313" key="2">
    <source>
        <dbReference type="EMBL" id="MCU9612330.1"/>
    </source>
</evidence>
<dbReference type="PANTHER" id="PTHR45947">
    <property type="entry name" value="SULFOQUINOVOSYL TRANSFERASE SQD2"/>
    <property type="match status" value="1"/>
</dbReference>
<dbReference type="Proteomes" id="UP001209318">
    <property type="component" value="Unassembled WGS sequence"/>
</dbReference>
<sequence length="369" mass="42942">MEPIRVLQVVTLMDRGGLETMLMNYYRHIDRRKIQFDFLEHRSGKHDYTDEILSLGGNIYNVPPVSPFNFTDYYYRLRAFFKDHHEYHIVHSHLDALSTYPLRTAKQFGVPVRIAHSHNTNHEKNMKYLIKRYSQLKLQYYTTHLFSCGVDAGKWLFKHNNFQILNNAIDTKKFTYDAKVALQMKRKLGIHGKFVIGHIGRFFKQKNHGFLLDIFNRLHKINSDCVLLLIGAGELMNDIRQKAKELGLSDAVLFLGVRKDIPELLQAMDIFVFPSLYEGLPVTLIEAQASGLPCIIADTITEEVKITEHVKYVSLFSSIDVWIEQILSYKNGYTRQNNFSTINKNGFDIQANAKWLENFYLKLIPDNES</sequence>
<dbReference type="Pfam" id="PF00534">
    <property type="entry name" value="Glycos_transf_1"/>
    <property type="match status" value="1"/>
</dbReference>
<reference evidence="2" key="1">
    <citation type="submission" date="2022-10" db="EMBL/GenBank/DDBJ databases">
        <title>Description of Fervidibacillus gen. nov. in the family Fervidibacillaceae fam. nov. with two species, Fervidibacillus albus sp. nov., and Fervidibacillus halotolerans sp. nov., isolated from tidal flat sediments.</title>
        <authorList>
            <person name="Kwon K.K."/>
            <person name="Yang S.-H."/>
        </authorList>
    </citation>
    <scope>NUCLEOTIDE SEQUENCE</scope>
    <source>
        <strain evidence="2">JCM 19140</strain>
    </source>
</reference>
<dbReference type="EMBL" id="JAOUSF010000001">
    <property type="protein sequence ID" value="MCU9612330.1"/>
    <property type="molecule type" value="Genomic_DNA"/>
</dbReference>
<gene>
    <name evidence="2" type="ORF">OEV98_01985</name>
</gene>
<evidence type="ECO:0000259" key="1">
    <source>
        <dbReference type="Pfam" id="PF00534"/>
    </source>
</evidence>
<dbReference type="PANTHER" id="PTHR45947:SF14">
    <property type="entry name" value="SLL1723 PROTEIN"/>
    <property type="match status" value="1"/>
</dbReference>
<dbReference type="Gene3D" id="3.40.50.2000">
    <property type="entry name" value="Glycogen Phosphorylase B"/>
    <property type="match status" value="2"/>
</dbReference>
<evidence type="ECO:0000313" key="3">
    <source>
        <dbReference type="Proteomes" id="UP001209318"/>
    </source>
</evidence>
<dbReference type="AlphaFoldDB" id="A0AAE3IUJ4"/>
<dbReference type="RefSeq" id="WP_263071462.1">
    <property type="nucleotide sequence ID" value="NZ_JAOUSF010000001.1"/>
</dbReference>
<dbReference type="CDD" id="cd03812">
    <property type="entry name" value="GT4_CapH-like"/>
    <property type="match status" value="1"/>
</dbReference>
<keyword evidence="3" id="KW-1185">Reference proteome</keyword>
<feature type="domain" description="Glycosyl transferase family 1" evidence="1">
    <location>
        <begin position="185"/>
        <end position="341"/>
    </location>
</feature>
<comment type="caution">
    <text evidence="2">The sequence shown here is derived from an EMBL/GenBank/DDBJ whole genome shotgun (WGS) entry which is preliminary data.</text>
</comment>
<accession>A0AAE3IUJ4</accession>
<name>A0AAE3IUJ4_9BACI</name>
<dbReference type="GO" id="GO:0016757">
    <property type="term" value="F:glycosyltransferase activity"/>
    <property type="evidence" value="ECO:0007669"/>
    <property type="project" value="InterPro"/>
</dbReference>
<dbReference type="SUPFAM" id="SSF53756">
    <property type="entry name" value="UDP-Glycosyltransferase/glycogen phosphorylase"/>
    <property type="match status" value="1"/>
</dbReference>
<proteinExistence type="predicted"/>
<organism evidence="2 3">
    <name type="scientific">Perspicuibacillus lycopersici</name>
    <dbReference type="NCBI Taxonomy" id="1325689"/>
    <lineage>
        <taxon>Bacteria</taxon>
        <taxon>Bacillati</taxon>
        <taxon>Bacillota</taxon>
        <taxon>Bacilli</taxon>
        <taxon>Bacillales</taxon>
        <taxon>Bacillaceae</taxon>
        <taxon>Perspicuibacillus</taxon>
    </lineage>
</organism>
<dbReference type="InterPro" id="IPR001296">
    <property type="entry name" value="Glyco_trans_1"/>
</dbReference>
<dbReference type="InterPro" id="IPR050194">
    <property type="entry name" value="Glycosyltransferase_grp1"/>
</dbReference>
<protein>
    <submittedName>
        <fullName evidence="2">Glycosyltransferase family 1 protein</fullName>
    </submittedName>
</protein>